<reference evidence="3 4" key="1">
    <citation type="submission" date="2020-07" db="EMBL/GenBank/DDBJ databases">
        <title>Sequencing the genomes of 1000 actinobacteria strains.</title>
        <authorList>
            <person name="Klenk H.-P."/>
        </authorList>
    </citation>
    <scope>NUCLEOTIDE SEQUENCE [LARGE SCALE GENOMIC DNA]</scope>
    <source>
        <strain evidence="3 4">DSM 23987</strain>
    </source>
</reference>
<dbReference type="PROSITE" id="PS51257">
    <property type="entry name" value="PROKAR_LIPOPROTEIN"/>
    <property type="match status" value="1"/>
</dbReference>
<gene>
    <name evidence="3" type="ORF">BJ986_003107</name>
</gene>
<evidence type="ECO:0000256" key="1">
    <source>
        <dbReference type="SAM" id="SignalP"/>
    </source>
</evidence>
<keyword evidence="1" id="KW-0732">Signal</keyword>
<dbReference type="InterPro" id="IPR025442">
    <property type="entry name" value="DUF4185"/>
</dbReference>
<comment type="caution">
    <text evidence="3">The sequence shown here is derived from an EMBL/GenBank/DDBJ whole genome shotgun (WGS) entry which is preliminary data.</text>
</comment>
<dbReference type="AlphaFoldDB" id="A0A852WIA8"/>
<evidence type="ECO:0000313" key="3">
    <source>
        <dbReference type="EMBL" id="NYG08620.1"/>
    </source>
</evidence>
<feature type="chain" id="PRO_5038613631" description="DUF4185 domain-containing protein" evidence="1">
    <location>
        <begin position="18"/>
        <end position="385"/>
    </location>
</feature>
<dbReference type="EMBL" id="JACCAB010000001">
    <property type="protein sequence ID" value="NYG08620.1"/>
    <property type="molecule type" value="Genomic_DNA"/>
</dbReference>
<feature type="signal peptide" evidence="1">
    <location>
        <begin position="1"/>
        <end position="17"/>
    </location>
</feature>
<dbReference type="Proteomes" id="UP000573599">
    <property type="component" value="Unassembled WGS sequence"/>
</dbReference>
<feature type="domain" description="DUF4185" evidence="2">
    <location>
        <begin position="214"/>
        <end position="359"/>
    </location>
</feature>
<proteinExistence type="predicted"/>
<dbReference type="Pfam" id="PF13810">
    <property type="entry name" value="DUF4185"/>
    <property type="match status" value="1"/>
</dbReference>
<keyword evidence="4" id="KW-1185">Reference proteome</keyword>
<evidence type="ECO:0000313" key="4">
    <source>
        <dbReference type="Proteomes" id="UP000573599"/>
    </source>
</evidence>
<evidence type="ECO:0000259" key="2">
    <source>
        <dbReference type="Pfam" id="PF13810"/>
    </source>
</evidence>
<name>A0A852WIA8_9MICO</name>
<sequence>MRRATPFVAGAVLVVLALVGCTAPRGEAGAAAAGATAYPRLTPACPQAPPHRTPVTVTVAQLNRIVAGLDLPLWQAGDIGASARLPDGRIVWVFGDTVRREGISPRIVANSMLVTSGLCTAQVEMAARGPVIPDRADGIVHWPMSVVSVSRADGSFLVVVTARIRRGSAKPFDFTYLGSSATVFGVPAGGAPYLLHQLDITPDDPAPDQVNWGSAMTVSGDWLYVYGTRLPARGSFGRALYAARAPVSNARDRSTWQFWDGGGWVSEPNLAAVILPAQGGVSQTLSVDAVDGHFDIVSKRDGDLGDTVYAWSSDSPVGPWTPRRGTRAQFQSPSGQLTYAPLAHPGIALSDGKLLISISRNTTDFGRLLKDPALGRPVFAEIDRP</sequence>
<protein>
    <recommendedName>
        <fullName evidence="2">DUF4185 domain-containing protein</fullName>
    </recommendedName>
</protein>
<accession>A0A852WIA8</accession>
<organism evidence="3 4">
    <name type="scientific">Pedococcus badiiscoriae</name>
    <dbReference type="NCBI Taxonomy" id="642776"/>
    <lineage>
        <taxon>Bacteria</taxon>
        <taxon>Bacillati</taxon>
        <taxon>Actinomycetota</taxon>
        <taxon>Actinomycetes</taxon>
        <taxon>Micrococcales</taxon>
        <taxon>Intrasporangiaceae</taxon>
        <taxon>Pedococcus</taxon>
    </lineage>
</organism>
<dbReference type="RefSeq" id="WP_179423173.1">
    <property type="nucleotide sequence ID" value="NZ_JACCAB010000001.1"/>
</dbReference>